<dbReference type="InterPro" id="IPR037523">
    <property type="entry name" value="VOC_core"/>
</dbReference>
<organism evidence="2 3">
    <name type="scientific">Mycolicibacterium fortuitum</name>
    <name type="common">Mycobacterium fortuitum</name>
    <dbReference type="NCBI Taxonomy" id="1766"/>
    <lineage>
        <taxon>Bacteria</taxon>
        <taxon>Bacillati</taxon>
        <taxon>Actinomycetota</taxon>
        <taxon>Actinomycetes</taxon>
        <taxon>Mycobacteriales</taxon>
        <taxon>Mycobacteriaceae</taxon>
        <taxon>Mycolicibacterium</taxon>
    </lineage>
</organism>
<evidence type="ECO:0000313" key="3">
    <source>
        <dbReference type="Proteomes" id="UP000187001"/>
    </source>
</evidence>
<dbReference type="SUPFAM" id="SSF54593">
    <property type="entry name" value="Glyoxalase/Bleomycin resistance protein/Dihydroxybiphenyl dioxygenase"/>
    <property type="match status" value="1"/>
</dbReference>
<dbReference type="AlphaFoldDB" id="A0ABD6QJQ9"/>
<dbReference type="Gene3D" id="3.10.180.10">
    <property type="entry name" value="2,3-Dihydroxybiphenyl 1,2-Dioxygenase, domain 1"/>
    <property type="match status" value="1"/>
</dbReference>
<protein>
    <recommendedName>
        <fullName evidence="1">VOC domain-containing protein</fullName>
    </recommendedName>
</protein>
<dbReference type="EMBL" id="MBER01000091">
    <property type="protein sequence ID" value="OMC42623.1"/>
    <property type="molecule type" value="Genomic_DNA"/>
</dbReference>
<reference evidence="2 3" key="1">
    <citation type="submission" date="2016-07" db="EMBL/GenBank/DDBJ databases">
        <authorList>
            <person name="Sutton G."/>
            <person name="Brinkac L."/>
            <person name="Sanka R."/>
            <person name="Adams M."/>
            <person name="Lau E."/>
            <person name="Kumar A."/>
            <person name="Macaden R."/>
        </authorList>
    </citation>
    <scope>NUCLEOTIDE SEQUENCE [LARGE SCALE GENOMIC DNA]</scope>
    <source>
        <strain evidence="2 3">GA-0871</strain>
    </source>
</reference>
<evidence type="ECO:0000313" key="2">
    <source>
        <dbReference type="EMBL" id="OMC42623.1"/>
    </source>
</evidence>
<accession>A0ABD6QJQ9</accession>
<comment type="caution">
    <text evidence="2">The sequence shown here is derived from an EMBL/GenBank/DDBJ whole genome shotgun (WGS) entry which is preliminary data.</text>
</comment>
<dbReference type="Pfam" id="PF13669">
    <property type="entry name" value="Glyoxalase_4"/>
    <property type="match status" value="1"/>
</dbReference>
<name>A0ABD6QJQ9_MYCFO</name>
<sequence length="180" mass="19427">MVLVAKQYNQIAWVVDDLDKAVRQWQQTAQIGPFFVGSHVGAIFTEANHRGRPADIDISCAIAQAGGVQIELIKQHGSAASPYRDVFAEGESGLHHICSLVDDVDAECRNYQEQGFEVVMRAVVAGQTPVAYVDTRPMLDCMTELMGREGLAAKMFAAAAAASEGWDGSDPVRDLSSLMA</sequence>
<dbReference type="PROSITE" id="PS51819">
    <property type="entry name" value="VOC"/>
    <property type="match status" value="1"/>
</dbReference>
<proteinExistence type="predicted"/>
<feature type="domain" description="VOC" evidence="1">
    <location>
        <begin position="7"/>
        <end position="148"/>
    </location>
</feature>
<gene>
    <name evidence="2" type="ORF">A5742_30500</name>
</gene>
<dbReference type="Proteomes" id="UP000187001">
    <property type="component" value="Unassembled WGS sequence"/>
</dbReference>
<evidence type="ECO:0000259" key="1">
    <source>
        <dbReference type="PROSITE" id="PS51819"/>
    </source>
</evidence>
<dbReference type="InterPro" id="IPR029068">
    <property type="entry name" value="Glyas_Bleomycin-R_OHBP_Dase"/>
</dbReference>